<dbReference type="Pfam" id="PF04255">
    <property type="entry name" value="DUF433"/>
    <property type="match status" value="1"/>
</dbReference>
<dbReference type="InterPro" id="IPR036388">
    <property type="entry name" value="WH-like_DNA-bd_sf"/>
</dbReference>
<dbReference type="InterPro" id="IPR009057">
    <property type="entry name" value="Homeodomain-like_sf"/>
</dbReference>
<dbReference type="RefSeq" id="WP_169551270.1">
    <property type="nucleotide sequence ID" value="NZ_CP051677.1"/>
</dbReference>
<dbReference type="InterPro" id="IPR007367">
    <property type="entry name" value="DUF433"/>
</dbReference>
<dbReference type="Gene3D" id="1.10.10.10">
    <property type="entry name" value="Winged helix-like DNA-binding domain superfamily/Winged helix DNA-binding domain"/>
    <property type="match status" value="1"/>
</dbReference>
<keyword evidence="2" id="KW-1185">Reference proteome</keyword>
<dbReference type="PANTHER" id="PTHR34849:SF3">
    <property type="entry name" value="SSR2962 PROTEIN"/>
    <property type="match status" value="1"/>
</dbReference>
<protein>
    <submittedName>
        <fullName evidence="1">DUF433 domain-containing protein</fullName>
    </submittedName>
</protein>
<dbReference type="EMBL" id="CP051677">
    <property type="protein sequence ID" value="QJD79304.1"/>
    <property type="molecule type" value="Genomic_DNA"/>
</dbReference>
<dbReference type="Proteomes" id="UP000501128">
    <property type="component" value="Chromosome"/>
</dbReference>
<dbReference type="SUPFAM" id="SSF46689">
    <property type="entry name" value="Homeodomain-like"/>
    <property type="match status" value="1"/>
</dbReference>
<gene>
    <name evidence="1" type="ORF">HH216_13450</name>
</gene>
<dbReference type="PANTHER" id="PTHR34849">
    <property type="entry name" value="SSL5025 PROTEIN"/>
    <property type="match status" value="1"/>
</dbReference>
<proteinExistence type="predicted"/>
<name>A0A7L5DLE7_9BACT</name>
<dbReference type="AlphaFoldDB" id="A0A7L5DLE7"/>
<accession>A0A7L5DLE7</accession>
<dbReference type="KEGG" id="srho:HH216_13450"/>
<organism evidence="1 2">
    <name type="scientific">Spirosoma rhododendri</name>
    <dbReference type="NCBI Taxonomy" id="2728024"/>
    <lineage>
        <taxon>Bacteria</taxon>
        <taxon>Pseudomonadati</taxon>
        <taxon>Bacteroidota</taxon>
        <taxon>Cytophagia</taxon>
        <taxon>Cytophagales</taxon>
        <taxon>Cytophagaceae</taxon>
        <taxon>Spirosoma</taxon>
    </lineage>
</organism>
<evidence type="ECO:0000313" key="1">
    <source>
        <dbReference type="EMBL" id="QJD79304.1"/>
    </source>
</evidence>
<evidence type="ECO:0000313" key="2">
    <source>
        <dbReference type="Proteomes" id="UP000501128"/>
    </source>
</evidence>
<sequence length="66" mass="7031">MTHFKHIGADPDILGGKPIILGSRISVELVMQWMASGATPDAIVAKYPNLSKEAVQEAVLYAVPLA</sequence>
<reference evidence="1 2" key="1">
    <citation type="submission" date="2020-04" db="EMBL/GenBank/DDBJ databases">
        <title>Genome sequencing of novel species.</title>
        <authorList>
            <person name="Heo J."/>
            <person name="Kim S.-J."/>
            <person name="Kim J.-S."/>
            <person name="Hong S.-B."/>
            <person name="Kwon S.-W."/>
        </authorList>
    </citation>
    <scope>NUCLEOTIDE SEQUENCE [LARGE SCALE GENOMIC DNA]</scope>
    <source>
        <strain evidence="1 2">CJU-R4</strain>
    </source>
</reference>